<feature type="compositionally biased region" description="Low complexity" evidence="3">
    <location>
        <begin position="69"/>
        <end position="96"/>
    </location>
</feature>
<dbReference type="STRING" id="150374.A0A0M8N2S6"/>
<dbReference type="GO" id="GO:0051286">
    <property type="term" value="C:cell tip"/>
    <property type="evidence" value="ECO:0007669"/>
    <property type="project" value="TreeGrafter"/>
</dbReference>
<feature type="region of interest" description="Disordered" evidence="3">
    <location>
        <begin position="60"/>
        <end position="109"/>
    </location>
</feature>
<evidence type="ECO:0000256" key="3">
    <source>
        <dbReference type="SAM" id="MobiDB-lite"/>
    </source>
</evidence>
<feature type="region of interest" description="Disordered" evidence="3">
    <location>
        <begin position="126"/>
        <end position="181"/>
    </location>
</feature>
<reference evidence="5 6" key="1">
    <citation type="submission" date="2015-07" db="EMBL/GenBank/DDBJ databases">
        <title>The genome of the fungus Escovopsis weberi, a specialized disease agent of ant agriculture.</title>
        <authorList>
            <person name="de Man T.J."/>
            <person name="Stajich J.E."/>
            <person name="Kubicek C.P."/>
            <person name="Chenthamara K."/>
            <person name="Atanasova L."/>
            <person name="Druzhinina I.S."/>
            <person name="Birnbaum S."/>
            <person name="Barribeau S.M."/>
            <person name="Teiling C."/>
            <person name="Suen G."/>
            <person name="Currie C."/>
            <person name="Gerardo N.M."/>
        </authorList>
    </citation>
    <scope>NUCLEOTIDE SEQUENCE [LARGE SCALE GENOMIC DNA]</scope>
</reference>
<dbReference type="Pfam" id="PF06428">
    <property type="entry name" value="Sec2p"/>
    <property type="match status" value="1"/>
</dbReference>
<evidence type="ECO:0000313" key="5">
    <source>
        <dbReference type="EMBL" id="KOS19404.1"/>
    </source>
</evidence>
<evidence type="ECO:0000256" key="2">
    <source>
        <dbReference type="SAM" id="Coils"/>
    </source>
</evidence>
<feature type="coiled-coil region" evidence="2">
    <location>
        <begin position="187"/>
        <end position="271"/>
    </location>
</feature>
<dbReference type="InterPro" id="IPR009449">
    <property type="entry name" value="Sec2_N"/>
</dbReference>
<dbReference type="GO" id="GO:0006887">
    <property type="term" value="P:exocytosis"/>
    <property type="evidence" value="ECO:0007669"/>
    <property type="project" value="TreeGrafter"/>
</dbReference>
<dbReference type="SUPFAM" id="SSF144284">
    <property type="entry name" value="Sec2 N-terminal region"/>
    <property type="match status" value="1"/>
</dbReference>
<dbReference type="OrthoDB" id="5560525at2759"/>
<organism evidence="5 6">
    <name type="scientific">Escovopsis weberi</name>
    <dbReference type="NCBI Taxonomy" id="150374"/>
    <lineage>
        <taxon>Eukaryota</taxon>
        <taxon>Fungi</taxon>
        <taxon>Dikarya</taxon>
        <taxon>Ascomycota</taxon>
        <taxon>Pezizomycotina</taxon>
        <taxon>Sordariomycetes</taxon>
        <taxon>Hypocreomycetidae</taxon>
        <taxon>Hypocreales</taxon>
        <taxon>Hypocreaceae</taxon>
        <taxon>Escovopsis</taxon>
    </lineage>
</organism>
<keyword evidence="6" id="KW-1185">Reference proteome</keyword>
<sequence length="286" mass="30069">MVVSSTTTTFLTDRIACCPSCGFDMGPPLEDDPSTRLLESQARIAELETQVCLLTQRLRSTARAPQHPGSGSATGSSVSSSGSSGSSTSSSTSNSIAGGGGAPQQTPRASLFQSGASRISALVYARSSPASSRSGSTSTAASTSTSATSTISTAPPPPPPPPQSSGAAVPAQQALEARDQSKLVEALEREQSLRRAAENRLSATSREVEELSAALFEQANEMVADERRARAKLEERVGELERRDLEKKKRLDRLETAVSRIERARRLLRESDDAYGSSSPEAQAQG</sequence>
<keyword evidence="1 2" id="KW-0175">Coiled coil</keyword>
<evidence type="ECO:0000313" key="6">
    <source>
        <dbReference type="Proteomes" id="UP000053831"/>
    </source>
</evidence>
<dbReference type="GO" id="GO:0070319">
    <property type="term" value="C:Golgi to plasma membrane transport vesicle"/>
    <property type="evidence" value="ECO:0007669"/>
    <property type="project" value="TreeGrafter"/>
</dbReference>
<feature type="domain" description="GDP/GTP exchange factor Sec2 N-terminal" evidence="4">
    <location>
        <begin position="177"/>
        <end position="255"/>
    </location>
</feature>
<feature type="compositionally biased region" description="Low complexity" evidence="3">
    <location>
        <begin position="164"/>
        <end position="174"/>
    </location>
</feature>
<proteinExistence type="predicted"/>
<name>A0A0M8N2S6_ESCWE</name>
<dbReference type="EMBL" id="LGSR01000020">
    <property type="protein sequence ID" value="KOS19404.1"/>
    <property type="molecule type" value="Genomic_DNA"/>
</dbReference>
<dbReference type="PANTHER" id="PTHR14430:SF4">
    <property type="entry name" value="GDP_GTP EXCHANGE FACTOR SEC2 N-TERMINAL DOMAIN-CONTAINING PROTEIN"/>
    <property type="match status" value="1"/>
</dbReference>
<dbReference type="GO" id="GO:0005085">
    <property type="term" value="F:guanyl-nucleotide exchange factor activity"/>
    <property type="evidence" value="ECO:0007669"/>
    <property type="project" value="InterPro"/>
</dbReference>
<comment type="caution">
    <text evidence="5">The sequence shown here is derived from an EMBL/GenBank/DDBJ whole genome shotgun (WGS) entry which is preliminary data.</text>
</comment>
<feature type="compositionally biased region" description="Low complexity" evidence="3">
    <location>
        <begin position="126"/>
        <end position="153"/>
    </location>
</feature>
<evidence type="ECO:0000259" key="4">
    <source>
        <dbReference type="Pfam" id="PF06428"/>
    </source>
</evidence>
<dbReference type="Gene3D" id="6.10.140.910">
    <property type="match status" value="1"/>
</dbReference>
<dbReference type="Proteomes" id="UP000053831">
    <property type="component" value="Unassembled WGS sequence"/>
</dbReference>
<protein>
    <submittedName>
        <fullName evidence="5">Rab guanine nucleotide exchange factor SEC2</fullName>
    </submittedName>
</protein>
<dbReference type="InterPro" id="IPR040351">
    <property type="entry name" value="RAB3IL/RAB3IP/Sec2"/>
</dbReference>
<dbReference type="AlphaFoldDB" id="A0A0M8N2S6"/>
<feature type="compositionally biased region" description="Pro residues" evidence="3">
    <location>
        <begin position="154"/>
        <end position="163"/>
    </location>
</feature>
<gene>
    <name evidence="5" type="ORF">ESCO_000405</name>
</gene>
<accession>A0A0M8N2S6</accession>
<evidence type="ECO:0000256" key="1">
    <source>
        <dbReference type="ARBA" id="ARBA00023054"/>
    </source>
</evidence>
<dbReference type="PANTHER" id="PTHR14430">
    <property type="entry name" value="RABIN3-RELATED"/>
    <property type="match status" value="1"/>
</dbReference>